<dbReference type="RefSeq" id="WP_034855943.1">
    <property type="nucleotide sequence ID" value="NZ_AJQT01000064.1"/>
</dbReference>
<dbReference type="KEGG" id="esj:SJ05684_c29840"/>
<dbReference type="Gene3D" id="1.20.120.1220">
    <property type="match status" value="1"/>
</dbReference>
<feature type="transmembrane region" description="Helical" evidence="1">
    <location>
        <begin position="164"/>
        <end position="183"/>
    </location>
</feature>
<feature type="transmembrane region" description="Helical" evidence="1">
    <location>
        <begin position="71"/>
        <end position="95"/>
    </location>
</feature>
<keyword evidence="1" id="KW-0472">Membrane</keyword>
<evidence type="ECO:0000256" key="1">
    <source>
        <dbReference type="SAM" id="Phobius"/>
    </source>
</evidence>
<evidence type="ECO:0008006" key="4">
    <source>
        <dbReference type="Google" id="ProtNLM"/>
    </source>
</evidence>
<sequence length="185" mass="19880">MIASINIITIASVFLLLYAAWSDFRLWKIPNGTVLALIVVYALDATLRLLAAKETGGALGLLMEQDLGATLFSFAGIGGDLAAGLLLFTLGFTLWCFRLFGAGDAKLFLPIGLLIGWHGMLPFSIFLLIGGVLTMLALRLPMPLQFAHYAVVMRLQEIRTTRKIPYGVIMVAAALAVMALRPAGA</sequence>
<keyword evidence="1" id="KW-0812">Transmembrane</keyword>
<reference evidence="2 3" key="1">
    <citation type="submission" date="2017-08" db="EMBL/GenBank/DDBJ databases">
        <title>Multipartite genome sequences of Sinorhizobium species nodulating soybeans.</title>
        <authorList>
            <person name="Tian C.F."/>
        </authorList>
    </citation>
    <scope>NUCLEOTIDE SEQUENCE [LARGE SCALE GENOMIC DNA]</scope>
    <source>
        <strain evidence="2 3">CCBAU 05684</strain>
    </source>
</reference>
<dbReference type="OrthoDB" id="8277765at2"/>
<dbReference type="EMBL" id="CP023067">
    <property type="protein sequence ID" value="ASY64414.1"/>
    <property type="molecule type" value="Genomic_DNA"/>
</dbReference>
<keyword evidence="1" id="KW-1133">Transmembrane helix</keyword>
<dbReference type="AlphaFoldDB" id="A0A249PFG4"/>
<accession>A0A249PFG4</accession>
<proteinExistence type="predicted"/>
<keyword evidence="3" id="KW-1185">Reference proteome</keyword>
<dbReference type="eggNOG" id="COG4960">
    <property type="taxonomic scope" value="Bacteria"/>
</dbReference>
<name>A0A249PFG4_9HYPH</name>
<dbReference type="STRING" id="716928.GCA_000261485_03330"/>
<evidence type="ECO:0000313" key="2">
    <source>
        <dbReference type="EMBL" id="ASY64414.1"/>
    </source>
</evidence>
<organism evidence="2 3">
    <name type="scientific">Sinorhizobium sojae CCBAU 05684</name>
    <dbReference type="NCBI Taxonomy" id="716928"/>
    <lineage>
        <taxon>Bacteria</taxon>
        <taxon>Pseudomonadati</taxon>
        <taxon>Pseudomonadota</taxon>
        <taxon>Alphaproteobacteria</taxon>
        <taxon>Hyphomicrobiales</taxon>
        <taxon>Rhizobiaceae</taxon>
        <taxon>Sinorhizobium/Ensifer group</taxon>
        <taxon>Sinorhizobium</taxon>
    </lineage>
</organism>
<feature type="transmembrane region" description="Helical" evidence="1">
    <location>
        <begin position="115"/>
        <end position="138"/>
    </location>
</feature>
<protein>
    <recommendedName>
        <fullName evidence="4">Type IV prepilin peptidase TadV/CpaA</fullName>
    </recommendedName>
</protein>
<evidence type="ECO:0000313" key="3">
    <source>
        <dbReference type="Proteomes" id="UP000217211"/>
    </source>
</evidence>
<gene>
    <name evidence="2" type="ORF">SJ05684_c29840</name>
</gene>
<dbReference type="Proteomes" id="UP000217211">
    <property type="component" value="Chromosome"/>
</dbReference>
<feature type="transmembrane region" description="Helical" evidence="1">
    <location>
        <begin position="32"/>
        <end position="51"/>
    </location>
</feature>